<dbReference type="HOGENOM" id="CLU_1151440_0_0_6"/>
<protein>
    <recommendedName>
        <fullName evidence="1">DUF7823 domain-containing protein</fullName>
    </recommendedName>
</protein>
<dbReference type="EMBL" id="FN667741">
    <property type="protein sequence ID" value="CBJ81760.1"/>
    <property type="molecule type" value="Genomic_DNA"/>
</dbReference>
<dbReference type="Pfam" id="PF25136">
    <property type="entry name" value="DUF7823"/>
    <property type="match status" value="1"/>
</dbReference>
<accession>D3V7E8</accession>
<feature type="domain" description="DUF7823" evidence="1">
    <location>
        <begin position="135"/>
        <end position="207"/>
    </location>
</feature>
<dbReference type="KEGG" id="xbo:XBJ1_2636"/>
<dbReference type="Proteomes" id="UP000002045">
    <property type="component" value="Chromosome"/>
</dbReference>
<gene>
    <name evidence="2" type="ordered locus">XBJ1_2636</name>
</gene>
<name>D3V7E8_XENBS</name>
<dbReference type="InterPro" id="IPR056725">
    <property type="entry name" value="DUF7823"/>
</dbReference>
<evidence type="ECO:0000259" key="1">
    <source>
        <dbReference type="Pfam" id="PF25136"/>
    </source>
</evidence>
<sequence>MRRKNWDGKYAFLIRNPGLTNQTVKEGDYWAQAGVEVGTRFNYLSDIEHHASSGNVISWVALPNDLDGNDWEVLTRVSEPSDIASYWALMSVTPSEIIPGKKWGDNNARTGTLSYPDYSLDGIFWTLDDKTNDGVLSLRFLYRNKEDALQKATSKKLTITVSGVVYHLGYYSALTEFYEPQYRGTEAKKIGELLMQKNHPLKIEAKWYNY</sequence>
<dbReference type="AlphaFoldDB" id="D3V7E8"/>
<reference evidence="2" key="1">
    <citation type="journal article" date="2011" name="PLoS ONE">
        <title>The entomopathogenic bacterial endosymbionts xenorhabdus and photorhabdus: convergent lifestyles from divergent genomes.</title>
        <authorList>
            <person name="Chaston J.M."/>
            <person name="Suen G."/>
            <person name="Tucker S.L."/>
            <person name="Andersen A.W."/>
            <person name="Bhasin A."/>
            <person name="Bode E."/>
            <person name="Bode H.B."/>
            <person name="Brachmann A.O."/>
            <person name="Cowles C.E."/>
            <person name="Cowles K.N."/>
            <person name="Darby C."/>
            <person name="de Leon L."/>
            <person name="Drace K."/>
            <person name="Du Z."/>
            <person name="Givaudan A."/>
            <person name="Herbert Tran E.E."/>
            <person name="Jewell K.A."/>
            <person name="Knack J.J."/>
            <person name="Krasomil-Osterfeld K.C."/>
            <person name="Kukor R."/>
            <person name="Lanois A."/>
            <person name="Latreille P."/>
            <person name="Leimgruber N.K."/>
            <person name="Lipke C.M."/>
            <person name="Liu R."/>
            <person name="Lu X."/>
            <person name="Martens E.C."/>
            <person name="Marri P.R."/>
            <person name="Medigue C."/>
            <person name="Menard M.L."/>
            <person name="Miller N.M."/>
            <person name="Morales-Soto N."/>
            <person name="Norton S."/>
            <person name="Ogier J.C."/>
            <person name="Orchard S.S."/>
            <person name="Park D."/>
            <person name="Park Y."/>
            <person name="Qurollo B.A."/>
            <person name="Sugar D.R."/>
            <person name="Richards G.R."/>
            <person name="Rouy Z."/>
            <person name="Slominski B."/>
            <person name="Slominski K."/>
            <person name="Snyder H."/>
            <person name="Tjaden B.C."/>
            <person name="van der Hoeven R."/>
            <person name="Welch R.D."/>
            <person name="Wheeler C."/>
            <person name="Xiang B."/>
            <person name="Barbazuk B."/>
            <person name="Gaudriault S."/>
            <person name="Goodner B."/>
            <person name="Slater S.C."/>
            <person name="Forst S."/>
            <person name="Goldman B.S."/>
            <person name="Goodrich-Blair H."/>
        </authorList>
    </citation>
    <scope>NUCLEOTIDE SEQUENCE [LARGE SCALE GENOMIC DNA]</scope>
    <source>
        <strain evidence="2">SS-2004</strain>
    </source>
</reference>
<organism evidence="2 3">
    <name type="scientific">Xenorhabdus bovienii (strain SS-2004)</name>
    <name type="common">Xenorhabdus nematophila subsp. bovienii</name>
    <dbReference type="NCBI Taxonomy" id="406818"/>
    <lineage>
        <taxon>Bacteria</taxon>
        <taxon>Pseudomonadati</taxon>
        <taxon>Pseudomonadota</taxon>
        <taxon>Gammaproteobacteria</taxon>
        <taxon>Enterobacterales</taxon>
        <taxon>Morganellaceae</taxon>
        <taxon>Xenorhabdus</taxon>
    </lineage>
</organism>
<dbReference type="STRING" id="406818.XBJ1_2636"/>
<evidence type="ECO:0000313" key="3">
    <source>
        <dbReference type="Proteomes" id="UP000002045"/>
    </source>
</evidence>
<dbReference type="eggNOG" id="ENOG5033JI6">
    <property type="taxonomic scope" value="Bacteria"/>
</dbReference>
<proteinExistence type="predicted"/>
<evidence type="ECO:0000313" key="2">
    <source>
        <dbReference type="EMBL" id="CBJ81760.1"/>
    </source>
</evidence>